<accession>A0A1A9WN85</accession>
<reference evidence="2" key="2">
    <citation type="submission" date="2020-05" db="UniProtKB">
        <authorList>
            <consortium name="EnsemblMetazoa"/>
        </authorList>
    </citation>
    <scope>IDENTIFICATION</scope>
    <source>
        <strain evidence="2">IAEA</strain>
    </source>
</reference>
<dbReference type="Proteomes" id="UP000091820">
    <property type="component" value="Unassembled WGS sequence"/>
</dbReference>
<keyword evidence="1" id="KW-1133">Transmembrane helix</keyword>
<dbReference type="VEuPathDB" id="VectorBase:GBRI025841"/>
<dbReference type="EnsemblMetazoa" id="GBRI025841-RA">
    <property type="protein sequence ID" value="GBRI025841-PA"/>
    <property type="gene ID" value="GBRI025841"/>
</dbReference>
<feature type="transmembrane region" description="Helical" evidence="1">
    <location>
        <begin position="20"/>
        <end position="36"/>
    </location>
</feature>
<proteinExistence type="predicted"/>
<keyword evidence="1" id="KW-0812">Transmembrane</keyword>
<evidence type="ECO:0000256" key="1">
    <source>
        <dbReference type="SAM" id="Phobius"/>
    </source>
</evidence>
<name>A0A1A9WN85_9MUSC</name>
<reference evidence="3" key="1">
    <citation type="submission" date="2014-03" db="EMBL/GenBank/DDBJ databases">
        <authorList>
            <person name="Aksoy S."/>
            <person name="Warren W."/>
            <person name="Wilson R.K."/>
        </authorList>
    </citation>
    <scope>NUCLEOTIDE SEQUENCE [LARGE SCALE GENOMIC DNA]</scope>
    <source>
        <strain evidence="3">IAEA</strain>
    </source>
</reference>
<evidence type="ECO:0000313" key="2">
    <source>
        <dbReference type="EnsemblMetazoa" id="GBRI025841-PA"/>
    </source>
</evidence>
<organism evidence="2 3">
    <name type="scientific">Glossina brevipalpis</name>
    <dbReference type="NCBI Taxonomy" id="37001"/>
    <lineage>
        <taxon>Eukaryota</taxon>
        <taxon>Metazoa</taxon>
        <taxon>Ecdysozoa</taxon>
        <taxon>Arthropoda</taxon>
        <taxon>Hexapoda</taxon>
        <taxon>Insecta</taxon>
        <taxon>Pterygota</taxon>
        <taxon>Neoptera</taxon>
        <taxon>Endopterygota</taxon>
        <taxon>Diptera</taxon>
        <taxon>Brachycera</taxon>
        <taxon>Muscomorpha</taxon>
        <taxon>Hippoboscoidea</taxon>
        <taxon>Glossinidae</taxon>
        <taxon>Glossina</taxon>
    </lineage>
</organism>
<evidence type="ECO:0000313" key="3">
    <source>
        <dbReference type="Proteomes" id="UP000091820"/>
    </source>
</evidence>
<sequence>MFAKKIHSDCNKSRNVYANSYGWILVTCLILGYINGTDNIEQPYMSPSFSTNYLALYSQIFEIQSHSNLISYTEVEDYNNYFPARLFYKTCRDLKINDDYIELIFNNKNFQNIDVGCLYL</sequence>
<keyword evidence="1" id="KW-0472">Membrane</keyword>
<keyword evidence="3" id="KW-1185">Reference proteome</keyword>
<dbReference type="AlphaFoldDB" id="A0A1A9WN85"/>
<protein>
    <submittedName>
        <fullName evidence="2">Uncharacterized protein</fullName>
    </submittedName>
</protein>